<keyword evidence="1" id="KW-1133">Transmembrane helix</keyword>
<evidence type="ECO:0000313" key="2">
    <source>
        <dbReference type="EMBL" id="TKI82419.1"/>
    </source>
</evidence>
<gene>
    <name evidence="2" type="ORF">FC699_32995</name>
</gene>
<keyword evidence="1" id="KW-0812">Transmembrane</keyword>
<evidence type="ECO:0000256" key="1">
    <source>
        <dbReference type="SAM" id="Phobius"/>
    </source>
</evidence>
<dbReference type="Proteomes" id="UP000305222">
    <property type="component" value="Unassembled WGS sequence"/>
</dbReference>
<evidence type="ECO:0000313" key="3">
    <source>
        <dbReference type="Proteomes" id="UP000305222"/>
    </source>
</evidence>
<feature type="transmembrane region" description="Helical" evidence="1">
    <location>
        <begin position="21"/>
        <end position="43"/>
    </location>
</feature>
<accession>A0A4U3A512</accession>
<protein>
    <submittedName>
        <fullName evidence="2">Peptidase</fullName>
    </submittedName>
</protein>
<name>A0A4U3A512_9BACI</name>
<dbReference type="EMBL" id="SZON01003015">
    <property type="protein sequence ID" value="TKI82419.1"/>
    <property type="molecule type" value="Genomic_DNA"/>
</dbReference>
<reference evidence="2 3" key="1">
    <citation type="journal article" date="2019" name="Environ. Microbiol.">
        <title>An active ?-lactamase is a part of an orchestrated cell wall stress resistance network of Bacillus subtilis and related rhizosphere species.</title>
        <authorList>
            <person name="Bucher T."/>
            <person name="Keren-Paz A."/>
            <person name="Hausser J."/>
            <person name="Olender T."/>
            <person name="Cytryn E."/>
            <person name="Kolodkin-Gal I."/>
        </authorList>
    </citation>
    <scope>NUCLEOTIDE SEQUENCE [LARGE SCALE GENOMIC DNA]</scope>
    <source>
        <strain evidence="2 3">I5</strain>
    </source>
</reference>
<dbReference type="AlphaFoldDB" id="A0A4U3A512"/>
<comment type="caution">
    <text evidence="2">The sequence shown here is derived from an EMBL/GenBank/DDBJ whole genome shotgun (WGS) entry which is preliminary data.</text>
</comment>
<keyword evidence="1" id="KW-0472">Membrane</keyword>
<proteinExistence type="predicted"/>
<organism evidence="2 3">
    <name type="scientific">Bacillus wiedmannii</name>
    <dbReference type="NCBI Taxonomy" id="1890302"/>
    <lineage>
        <taxon>Bacteria</taxon>
        <taxon>Bacillati</taxon>
        <taxon>Bacillota</taxon>
        <taxon>Bacilli</taxon>
        <taxon>Bacillales</taxon>
        <taxon>Bacillaceae</taxon>
        <taxon>Bacillus</taxon>
        <taxon>Bacillus cereus group</taxon>
    </lineage>
</organism>
<sequence length="70" mass="8007">MKLKNTHLKKMQEWFNKRKKLRNSLIVLGSLLATLFVAINIIISIQDISELKQAVPQPTLIYDANNEVAT</sequence>
<feature type="non-terminal residue" evidence="2">
    <location>
        <position position="70"/>
    </location>
</feature>